<dbReference type="Proteomes" id="UP000297407">
    <property type="component" value="Unassembled WGS sequence"/>
</dbReference>
<feature type="transmembrane region" description="Helical" evidence="5">
    <location>
        <begin position="99"/>
        <end position="132"/>
    </location>
</feature>
<dbReference type="EMBL" id="SRLH01000002">
    <property type="protein sequence ID" value="TGD59123.1"/>
    <property type="molecule type" value="Genomic_DNA"/>
</dbReference>
<dbReference type="InterPro" id="IPR019109">
    <property type="entry name" value="MamF_MmsF"/>
</dbReference>
<evidence type="ECO:0000256" key="4">
    <source>
        <dbReference type="ARBA" id="ARBA00023136"/>
    </source>
</evidence>
<protein>
    <submittedName>
        <fullName evidence="6">DUF4870 domain-containing protein</fullName>
    </submittedName>
</protein>
<reference evidence="6 7" key="1">
    <citation type="submission" date="2019-04" db="EMBL/GenBank/DDBJ databases">
        <title>Flavobacterium sp. strain DS2-A Genome sequencing and assembly.</title>
        <authorList>
            <person name="Kim I."/>
        </authorList>
    </citation>
    <scope>NUCLEOTIDE SEQUENCE [LARGE SCALE GENOMIC DNA]</scope>
    <source>
        <strain evidence="6 7">DS2-A</strain>
    </source>
</reference>
<evidence type="ECO:0000256" key="2">
    <source>
        <dbReference type="ARBA" id="ARBA00022692"/>
    </source>
</evidence>
<keyword evidence="2 5" id="KW-0812">Transmembrane</keyword>
<accession>A0A4Z0LB32</accession>
<organism evidence="6 7">
    <name type="scientific">Flavobacterium humi</name>
    <dbReference type="NCBI Taxonomy" id="2562683"/>
    <lineage>
        <taxon>Bacteria</taxon>
        <taxon>Pseudomonadati</taxon>
        <taxon>Bacteroidota</taxon>
        <taxon>Flavobacteriia</taxon>
        <taxon>Flavobacteriales</taxon>
        <taxon>Flavobacteriaceae</taxon>
        <taxon>Flavobacterium</taxon>
    </lineage>
</organism>
<comment type="subcellular location">
    <subcellularLocation>
        <location evidence="1">Membrane</location>
        <topology evidence="1">Multi-pass membrane protein</topology>
    </subcellularLocation>
</comment>
<feature type="transmembrane region" description="Helical" evidence="5">
    <location>
        <begin position="12"/>
        <end position="37"/>
    </location>
</feature>
<keyword evidence="3 5" id="KW-1133">Transmembrane helix</keyword>
<keyword evidence="4 5" id="KW-0472">Membrane</keyword>
<proteinExistence type="predicted"/>
<dbReference type="RefSeq" id="WP_135525433.1">
    <property type="nucleotide sequence ID" value="NZ_SRLH01000002.1"/>
</dbReference>
<keyword evidence="7" id="KW-1185">Reference proteome</keyword>
<dbReference type="OrthoDB" id="9808930at2"/>
<evidence type="ECO:0000313" key="6">
    <source>
        <dbReference type="EMBL" id="TGD59123.1"/>
    </source>
</evidence>
<feature type="transmembrane region" description="Helical" evidence="5">
    <location>
        <begin position="57"/>
        <end position="79"/>
    </location>
</feature>
<evidence type="ECO:0000256" key="5">
    <source>
        <dbReference type="SAM" id="Phobius"/>
    </source>
</evidence>
<dbReference type="Pfam" id="PF09685">
    <property type="entry name" value="MamF_MmsF"/>
    <property type="match status" value="1"/>
</dbReference>
<comment type="caution">
    <text evidence="6">The sequence shown here is derived from an EMBL/GenBank/DDBJ whole genome shotgun (WGS) entry which is preliminary data.</text>
</comment>
<sequence length="150" mass="17156">MTTTQEKNTATLIHLSTLTQFFFPFGNYLFPMLIWSFKKDKSEFVDHNGKQTLNFQLSLLLYTIVLAFIAIPTLLYSIFNNVTFDQFENGDFAIEQLSAGNITGILVIGLTSLFILCILKVVEFFLVIYAAVKSNNGERYRYPLAINFLK</sequence>
<evidence type="ECO:0000256" key="1">
    <source>
        <dbReference type="ARBA" id="ARBA00004141"/>
    </source>
</evidence>
<evidence type="ECO:0000256" key="3">
    <source>
        <dbReference type="ARBA" id="ARBA00022989"/>
    </source>
</evidence>
<evidence type="ECO:0000313" key="7">
    <source>
        <dbReference type="Proteomes" id="UP000297407"/>
    </source>
</evidence>
<dbReference type="AlphaFoldDB" id="A0A4Z0LB32"/>
<name>A0A4Z0LB32_9FLAO</name>
<gene>
    <name evidence="6" type="ORF">E4635_04530</name>
</gene>